<accession>A0A914ZS15</accession>
<protein>
    <submittedName>
        <fullName evidence="2">Uncharacterized protein</fullName>
    </submittedName>
</protein>
<name>A0A914ZS15_PARUN</name>
<reference evidence="2" key="1">
    <citation type="submission" date="2022-11" db="UniProtKB">
        <authorList>
            <consortium name="WormBaseParasite"/>
        </authorList>
    </citation>
    <scope>IDENTIFICATION</scope>
</reference>
<dbReference type="WBParaSite" id="PgB16_g014_t01">
    <property type="protein sequence ID" value="PgB16_g014_t01"/>
    <property type="gene ID" value="PgB16_g014"/>
</dbReference>
<keyword evidence="1" id="KW-1185">Reference proteome</keyword>
<evidence type="ECO:0000313" key="1">
    <source>
        <dbReference type="Proteomes" id="UP000887569"/>
    </source>
</evidence>
<dbReference type="AlphaFoldDB" id="A0A914ZS15"/>
<organism evidence="1 2">
    <name type="scientific">Parascaris univalens</name>
    <name type="common">Nematode worm</name>
    <dbReference type="NCBI Taxonomy" id="6257"/>
    <lineage>
        <taxon>Eukaryota</taxon>
        <taxon>Metazoa</taxon>
        <taxon>Ecdysozoa</taxon>
        <taxon>Nematoda</taxon>
        <taxon>Chromadorea</taxon>
        <taxon>Rhabditida</taxon>
        <taxon>Spirurina</taxon>
        <taxon>Ascaridomorpha</taxon>
        <taxon>Ascaridoidea</taxon>
        <taxon>Ascarididae</taxon>
        <taxon>Parascaris</taxon>
    </lineage>
</organism>
<sequence length="45" mass="4690">MATYMAGVLKVSNMIWVIFSLFAFGLRGASVSSTGCSSGATRNSL</sequence>
<evidence type="ECO:0000313" key="2">
    <source>
        <dbReference type="WBParaSite" id="PgB16_g014_t01"/>
    </source>
</evidence>
<proteinExistence type="predicted"/>
<dbReference type="Proteomes" id="UP000887569">
    <property type="component" value="Unplaced"/>
</dbReference>